<comment type="catalytic activity">
    <reaction evidence="5">
        <text>O-phospho-L-seryl-[protein] + H2O = L-seryl-[protein] + phosphate</text>
        <dbReference type="Rhea" id="RHEA:20629"/>
        <dbReference type="Rhea" id="RHEA-COMP:9863"/>
        <dbReference type="Rhea" id="RHEA-COMP:11604"/>
        <dbReference type="ChEBI" id="CHEBI:15377"/>
        <dbReference type="ChEBI" id="CHEBI:29999"/>
        <dbReference type="ChEBI" id="CHEBI:43474"/>
        <dbReference type="ChEBI" id="CHEBI:83421"/>
        <dbReference type="EC" id="3.1.3.16"/>
    </reaction>
</comment>
<proteinExistence type="inferred from homology"/>
<feature type="region of interest" description="Disordered" evidence="8">
    <location>
        <begin position="1"/>
        <end position="37"/>
    </location>
</feature>
<dbReference type="PANTHER" id="PTHR11668:SF484">
    <property type="entry name" value="SERINE_THREONINE-PROTEIN PHOSPHATASE PP-Z1-RELATED"/>
    <property type="match status" value="1"/>
</dbReference>
<dbReference type="GO" id="GO:0005634">
    <property type="term" value="C:nucleus"/>
    <property type="evidence" value="ECO:0007669"/>
    <property type="project" value="TreeGrafter"/>
</dbReference>
<evidence type="ECO:0000313" key="10">
    <source>
        <dbReference type="EMBL" id="KAG2215292.1"/>
    </source>
</evidence>
<dbReference type="InterPro" id="IPR004843">
    <property type="entry name" value="Calcineurin-like_PHP"/>
</dbReference>
<accession>A0A8H7RS82</accession>
<keyword evidence="3" id="KW-0904">Protein phosphatase</keyword>
<organism evidence="10 11">
    <name type="scientific">Mucor plumbeus</name>
    <dbReference type="NCBI Taxonomy" id="97098"/>
    <lineage>
        <taxon>Eukaryota</taxon>
        <taxon>Fungi</taxon>
        <taxon>Fungi incertae sedis</taxon>
        <taxon>Mucoromycota</taxon>
        <taxon>Mucoromycotina</taxon>
        <taxon>Mucoromycetes</taxon>
        <taxon>Mucorales</taxon>
        <taxon>Mucorineae</taxon>
        <taxon>Mucoraceae</taxon>
        <taxon>Mucor</taxon>
    </lineage>
</organism>
<dbReference type="EMBL" id="JAEPRC010000010">
    <property type="protein sequence ID" value="KAG2215292.1"/>
    <property type="molecule type" value="Genomic_DNA"/>
</dbReference>
<evidence type="ECO:0000256" key="7">
    <source>
        <dbReference type="RuleBase" id="RU004273"/>
    </source>
</evidence>
<evidence type="ECO:0000259" key="9">
    <source>
        <dbReference type="PROSITE" id="PS00125"/>
    </source>
</evidence>
<keyword evidence="1" id="KW-0479">Metal-binding</keyword>
<evidence type="ECO:0000256" key="6">
    <source>
        <dbReference type="ARBA" id="ARBA00048336"/>
    </source>
</evidence>
<dbReference type="FunFam" id="3.60.21.10:FF:000026">
    <property type="entry name" value="Serine/threonine-protein phosphatase"/>
    <property type="match status" value="1"/>
</dbReference>
<feature type="compositionally biased region" description="Polar residues" evidence="8">
    <location>
        <begin position="1"/>
        <end position="19"/>
    </location>
</feature>
<reference evidence="10" key="1">
    <citation type="submission" date="2020-12" db="EMBL/GenBank/DDBJ databases">
        <title>Metabolic potential, ecology and presence of endohyphal bacteria is reflected in genomic diversity of Mucoromycotina.</title>
        <authorList>
            <person name="Muszewska A."/>
            <person name="Okrasinska A."/>
            <person name="Steczkiewicz K."/>
            <person name="Drgas O."/>
            <person name="Orlowska M."/>
            <person name="Perlinska-Lenart U."/>
            <person name="Aleksandrzak-Piekarczyk T."/>
            <person name="Szatraj K."/>
            <person name="Zielenkiewicz U."/>
            <person name="Pilsyk S."/>
            <person name="Malc E."/>
            <person name="Mieczkowski P."/>
            <person name="Kruszewska J.S."/>
            <person name="Biernat P."/>
            <person name="Pawlowska J."/>
        </authorList>
    </citation>
    <scope>NUCLEOTIDE SEQUENCE</scope>
    <source>
        <strain evidence="10">CBS 226.32</strain>
    </source>
</reference>
<dbReference type="GO" id="GO:0046872">
    <property type="term" value="F:metal ion binding"/>
    <property type="evidence" value="ECO:0007669"/>
    <property type="project" value="UniProtKB-KW"/>
</dbReference>
<evidence type="ECO:0000256" key="2">
    <source>
        <dbReference type="ARBA" id="ARBA00022801"/>
    </source>
</evidence>
<dbReference type="EC" id="3.1.3.16" evidence="7"/>
<dbReference type="GO" id="GO:0004722">
    <property type="term" value="F:protein serine/threonine phosphatase activity"/>
    <property type="evidence" value="ECO:0007669"/>
    <property type="project" value="UniProtKB-EC"/>
</dbReference>
<evidence type="ECO:0000256" key="8">
    <source>
        <dbReference type="SAM" id="MobiDB-lite"/>
    </source>
</evidence>
<dbReference type="InterPro" id="IPR029052">
    <property type="entry name" value="Metallo-depent_PP-like"/>
</dbReference>
<evidence type="ECO:0000256" key="3">
    <source>
        <dbReference type="ARBA" id="ARBA00022912"/>
    </source>
</evidence>
<dbReference type="Pfam" id="PF16891">
    <property type="entry name" value="STPPase_N"/>
    <property type="match status" value="1"/>
</dbReference>
<sequence>ATATNNNINAQPFPQTTITPDYRKPQPEQSQNQQHEEYYYHDQDQEQDEQDDYNVDTSKNNEHANIDSCIERLIASAQHKHIGKTLCLNQTEVIAICRYAYNIFLDQPTLLELNPGVKIVGDIHGQYHDLIRLFQMSGFPPSSNYLFLGDYVDRGMYSLETILLLLCFKIKFPENFFLLRGNHESADVTRVYGFYDECKRRMNVKIWRHFVDVFNTMPIASLIGGRIFCVHGGLSPSMQAMEQIRSIQRPVEVPEYGLLNDLLWSDPSDVSADWSENDRGVSVCFGTKNVDDFLTRYDLDLVCRAHMVVEDGYEFFNQRRLVTIFSAPNYCGEFDNYGAVMTISKDLLCSFELLPPEEKVVSNEQKCKKNSLSLQLPT</sequence>
<dbReference type="Gene3D" id="3.60.21.10">
    <property type="match status" value="1"/>
</dbReference>
<comment type="similarity">
    <text evidence="7">Belongs to the PPP phosphatase family.</text>
</comment>
<dbReference type="PRINTS" id="PR00114">
    <property type="entry name" value="STPHPHTASE"/>
</dbReference>
<evidence type="ECO:0000313" key="11">
    <source>
        <dbReference type="Proteomes" id="UP000650833"/>
    </source>
</evidence>
<keyword evidence="2 7" id="KW-0378">Hydrolase</keyword>
<name>A0A8H7RS82_9FUNG</name>
<dbReference type="PROSITE" id="PS00125">
    <property type="entry name" value="SER_THR_PHOSPHATASE"/>
    <property type="match status" value="1"/>
</dbReference>
<dbReference type="SMART" id="SM00156">
    <property type="entry name" value="PP2Ac"/>
    <property type="match status" value="1"/>
</dbReference>
<comment type="caution">
    <text evidence="10">The sequence shown here is derived from an EMBL/GenBank/DDBJ whole genome shotgun (WGS) entry which is preliminary data.</text>
</comment>
<feature type="non-terminal residue" evidence="10">
    <location>
        <position position="1"/>
    </location>
</feature>
<gene>
    <name evidence="10" type="ORF">INT46_005909</name>
</gene>
<evidence type="ECO:0000256" key="5">
    <source>
        <dbReference type="ARBA" id="ARBA00047761"/>
    </source>
</evidence>
<dbReference type="GO" id="GO:0005737">
    <property type="term" value="C:cytoplasm"/>
    <property type="evidence" value="ECO:0007669"/>
    <property type="project" value="TreeGrafter"/>
</dbReference>
<dbReference type="PANTHER" id="PTHR11668">
    <property type="entry name" value="SERINE/THREONINE PROTEIN PHOSPHATASE"/>
    <property type="match status" value="1"/>
</dbReference>
<dbReference type="Proteomes" id="UP000650833">
    <property type="component" value="Unassembled WGS sequence"/>
</dbReference>
<protein>
    <recommendedName>
        <fullName evidence="7">Serine/threonine-protein phosphatase</fullName>
        <ecNumber evidence="7">3.1.3.16</ecNumber>
    </recommendedName>
</protein>
<dbReference type="OrthoDB" id="1930084at2759"/>
<dbReference type="Pfam" id="PF00149">
    <property type="entry name" value="Metallophos"/>
    <property type="match status" value="1"/>
</dbReference>
<dbReference type="InterPro" id="IPR006186">
    <property type="entry name" value="Ser/Thr-sp_prot-phosphatase"/>
</dbReference>
<dbReference type="SUPFAM" id="SSF56300">
    <property type="entry name" value="Metallo-dependent phosphatases"/>
    <property type="match status" value="1"/>
</dbReference>
<comment type="catalytic activity">
    <reaction evidence="6 7">
        <text>O-phospho-L-threonyl-[protein] + H2O = L-threonyl-[protein] + phosphate</text>
        <dbReference type="Rhea" id="RHEA:47004"/>
        <dbReference type="Rhea" id="RHEA-COMP:11060"/>
        <dbReference type="Rhea" id="RHEA-COMP:11605"/>
        <dbReference type="ChEBI" id="CHEBI:15377"/>
        <dbReference type="ChEBI" id="CHEBI:30013"/>
        <dbReference type="ChEBI" id="CHEBI:43474"/>
        <dbReference type="ChEBI" id="CHEBI:61977"/>
        <dbReference type="EC" id="3.1.3.16"/>
    </reaction>
</comment>
<dbReference type="AlphaFoldDB" id="A0A8H7RS82"/>
<evidence type="ECO:0000256" key="4">
    <source>
        <dbReference type="ARBA" id="ARBA00023211"/>
    </source>
</evidence>
<evidence type="ECO:0000256" key="1">
    <source>
        <dbReference type="ARBA" id="ARBA00022723"/>
    </source>
</evidence>
<keyword evidence="4" id="KW-0464">Manganese</keyword>
<feature type="domain" description="Serine/threonine specific protein phosphatases" evidence="9">
    <location>
        <begin position="179"/>
        <end position="184"/>
    </location>
</feature>
<dbReference type="InterPro" id="IPR050341">
    <property type="entry name" value="PP1_catalytic_subunit"/>
</dbReference>
<keyword evidence="11" id="KW-1185">Reference proteome</keyword>
<dbReference type="InterPro" id="IPR031675">
    <property type="entry name" value="STPPase_N"/>
</dbReference>